<dbReference type="EMBL" id="JARPOI010000001">
    <property type="protein sequence ID" value="KAJ9189985.1"/>
    <property type="molecule type" value="Genomic_DNA"/>
</dbReference>
<accession>A0ABQ9NFV0</accession>
<gene>
    <name evidence="2" type="ORF">P3X46_001224</name>
</gene>
<dbReference type="PANTHER" id="PTHR46033:SF8">
    <property type="entry name" value="PROTEIN MAINTENANCE OF MERISTEMS-LIKE"/>
    <property type="match status" value="1"/>
</dbReference>
<protein>
    <recommendedName>
        <fullName evidence="1">Aminotransferase-like plant mobile domain-containing protein</fullName>
    </recommendedName>
</protein>
<organism evidence="2 3">
    <name type="scientific">Hevea brasiliensis</name>
    <name type="common">Para rubber tree</name>
    <name type="synonym">Siphonia brasiliensis</name>
    <dbReference type="NCBI Taxonomy" id="3981"/>
    <lineage>
        <taxon>Eukaryota</taxon>
        <taxon>Viridiplantae</taxon>
        <taxon>Streptophyta</taxon>
        <taxon>Embryophyta</taxon>
        <taxon>Tracheophyta</taxon>
        <taxon>Spermatophyta</taxon>
        <taxon>Magnoliopsida</taxon>
        <taxon>eudicotyledons</taxon>
        <taxon>Gunneridae</taxon>
        <taxon>Pentapetalae</taxon>
        <taxon>rosids</taxon>
        <taxon>fabids</taxon>
        <taxon>Malpighiales</taxon>
        <taxon>Euphorbiaceae</taxon>
        <taxon>Crotonoideae</taxon>
        <taxon>Micrandreae</taxon>
        <taxon>Hevea</taxon>
    </lineage>
</organism>
<name>A0ABQ9NFV0_HEVBR</name>
<dbReference type="InterPro" id="IPR044824">
    <property type="entry name" value="MAIN-like"/>
</dbReference>
<feature type="domain" description="Aminotransferase-like plant mobile" evidence="1">
    <location>
        <begin position="33"/>
        <end position="230"/>
    </location>
</feature>
<comment type="caution">
    <text evidence="2">The sequence shown here is derived from an EMBL/GenBank/DDBJ whole genome shotgun (WGS) entry which is preliminary data.</text>
</comment>
<reference evidence="2" key="1">
    <citation type="journal article" date="2023" name="Plant Biotechnol. J.">
        <title>Chromosome-level wild Hevea brasiliensis genome provides new tools for genomic-assisted breeding and valuable loci to elevate rubber yield.</title>
        <authorList>
            <person name="Cheng H."/>
            <person name="Song X."/>
            <person name="Hu Y."/>
            <person name="Wu T."/>
            <person name="Yang Q."/>
            <person name="An Z."/>
            <person name="Feng S."/>
            <person name="Deng Z."/>
            <person name="Wu W."/>
            <person name="Zeng X."/>
            <person name="Tu M."/>
            <person name="Wang X."/>
            <person name="Huang H."/>
        </authorList>
    </citation>
    <scope>NUCLEOTIDE SEQUENCE</scope>
    <source>
        <strain evidence="2">MT/VB/25A 57/8</strain>
    </source>
</reference>
<dbReference type="Proteomes" id="UP001174677">
    <property type="component" value="Chromosome 1"/>
</dbReference>
<evidence type="ECO:0000259" key="1">
    <source>
        <dbReference type="Pfam" id="PF10536"/>
    </source>
</evidence>
<dbReference type="InterPro" id="IPR019557">
    <property type="entry name" value="AminoTfrase-like_pln_mobile"/>
</dbReference>
<proteinExistence type="predicted"/>
<dbReference type="Pfam" id="PF10536">
    <property type="entry name" value="PMD"/>
    <property type="match status" value="1"/>
</dbReference>
<sequence length="247" mass="28332">MQEEVITCRRHADVLHLDAPLQLIVPHLTESGFIGVSQMRFFVLDWHLISALIERWRPEMHTFILLIRECTITLEDIDIITRLPIDDHAVTGNYRLDWPSVCEEYLGIRPPPHVFKGCGLYMSWLIGQFEAIPEEADDATLLIHARAYIMRLIVGSLFNDKSNTRVNLMFLPLLADMRQARQYSWGSACLAYLYRELCRGANPETKEISGALFILQIWAWERIETVALSLPDPAPHDDAPLGSRYAC</sequence>
<keyword evidence="3" id="KW-1185">Reference proteome</keyword>
<evidence type="ECO:0000313" key="2">
    <source>
        <dbReference type="EMBL" id="KAJ9189985.1"/>
    </source>
</evidence>
<dbReference type="PANTHER" id="PTHR46033">
    <property type="entry name" value="PROTEIN MAIN-LIKE 2"/>
    <property type="match status" value="1"/>
</dbReference>
<evidence type="ECO:0000313" key="3">
    <source>
        <dbReference type="Proteomes" id="UP001174677"/>
    </source>
</evidence>